<evidence type="ECO:0000256" key="2">
    <source>
        <dbReference type="ARBA" id="ARBA00006692"/>
    </source>
</evidence>
<evidence type="ECO:0000259" key="17">
    <source>
        <dbReference type="PROSITE" id="PS50011"/>
    </source>
</evidence>
<dbReference type="SMART" id="SM00219">
    <property type="entry name" value="TyrKc"/>
    <property type="match status" value="1"/>
</dbReference>
<evidence type="ECO:0000256" key="16">
    <source>
        <dbReference type="SAM" id="MobiDB-lite"/>
    </source>
</evidence>
<dbReference type="InterPro" id="IPR020635">
    <property type="entry name" value="Tyr_kinase_cat_dom"/>
</dbReference>
<dbReference type="InterPro" id="IPR013098">
    <property type="entry name" value="Ig_I-set"/>
</dbReference>
<dbReference type="InterPro" id="IPR036179">
    <property type="entry name" value="Ig-like_dom_sf"/>
</dbReference>
<dbReference type="PROSITE" id="PS00107">
    <property type="entry name" value="PROTEIN_KINASE_ATP"/>
    <property type="match status" value="1"/>
</dbReference>
<dbReference type="InterPro" id="IPR008266">
    <property type="entry name" value="Tyr_kinase_AS"/>
</dbReference>
<dbReference type="SUPFAM" id="SSF48726">
    <property type="entry name" value="Immunoglobulin"/>
    <property type="match status" value="1"/>
</dbReference>
<evidence type="ECO:0000256" key="1">
    <source>
        <dbReference type="ARBA" id="ARBA00004167"/>
    </source>
</evidence>
<keyword evidence="5" id="KW-0812">Transmembrane</keyword>
<evidence type="ECO:0000256" key="8">
    <source>
        <dbReference type="ARBA" id="ARBA00022989"/>
    </source>
</evidence>
<feature type="binding site" evidence="15">
    <location>
        <position position="782"/>
    </location>
    <ligand>
        <name>ATP</name>
        <dbReference type="ChEBI" id="CHEBI:30616"/>
    </ligand>
</feature>
<dbReference type="Proteomes" id="UP001159405">
    <property type="component" value="Unassembled WGS sequence"/>
</dbReference>
<evidence type="ECO:0000256" key="5">
    <source>
        <dbReference type="ARBA" id="ARBA00022692"/>
    </source>
</evidence>
<dbReference type="SUPFAM" id="SSF49265">
    <property type="entry name" value="Fibronectin type III"/>
    <property type="match status" value="1"/>
</dbReference>
<dbReference type="InterPro" id="IPR001245">
    <property type="entry name" value="Ser-Thr/Tyr_kinase_cat_dom"/>
</dbReference>
<keyword evidence="15" id="KW-0067">ATP-binding</keyword>
<dbReference type="EC" id="2.7.10.1" evidence="3"/>
<evidence type="ECO:0000256" key="14">
    <source>
        <dbReference type="ARBA" id="ARBA00051243"/>
    </source>
</evidence>
<dbReference type="InterPro" id="IPR007110">
    <property type="entry name" value="Ig-like_dom"/>
</dbReference>
<proteinExistence type="inferred from homology"/>
<keyword evidence="15" id="KW-0547">Nucleotide-binding</keyword>
<dbReference type="InterPro" id="IPR050122">
    <property type="entry name" value="RTK"/>
</dbReference>
<name>A0ABN8NP54_9CNID</name>
<evidence type="ECO:0000256" key="6">
    <source>
        <dbReference type="ARBA" id="ARBA00022737"/>
    </source>
</evidence>
<evidence type="ECO:0000259" key="18">
    <source>
        <dbReference type="PROSITE" id="PS50835"/>
    </source>
</evidence>
<evidence type="ECO:0000256" key="15">
    <source>
        <dbReference type="PROSITE-ProRule" id="PRU10141"/>
    </source>
</evidence>
<evidence type="ECO:0000313" key="19">
    <source>
        <dbReference type="EMBL" id="CAH3115491.1"/>
    </source>
</evidence>
<dbReference type="PANTHER" id="PTHR24416">
    <property type="entry name" value="TYROSINE-PROTEIN KINASE RECEPTOR"/>
    <property type="match status" value="1"/>
</dbReference>
<dbReference type="InterPro" id="IPR003599">
    <property type="entry name" value="Ig_sub"/>
</dbReference>
<reference evidence="19 20" key="1">
    <citation type="submission" date="2022-05" db="EMBL/GenBank/DDBJ databases">
        <authorList>
            <consortium name="Genoscope - CEA"/>
            <person name="William W."/>
        </authorList>
    </citation>
    <scope>NUCLEOTIDE SEQUENCE [LARGE SCALE GENOMIC DNA]</scope>
</reference>
<dbReference type="PRINTS" id="PR00109">
    <property type="entry name" value="TYRKINASE"/>
</dbReference>
<feature type="domain" description="Protein kinase" evidence="17">
    <location>
        <begin position="748"/>
        <end position="1037"/>
    </location>
</feature>
<evidence type="ECO:0000313" key="20">
    <source>
        <dbReference type="Proteomes" id="UP001159405"/>
    </source>
</evidence>
<dbReference type="PROSITE" id="PS00109">
    <property type="entry name" value="PROTEIN_KINASE_TYR"/>
    <property type="match status" value="1"/>
</dbReference>
<keyword evidence="12" id="KW-0325">Glycoprotein</keyword>
<dbReference type="InterPro" id="IPR036116">
    <property type="entry name" value="FN3_sf"/>
</dbReference>
<dbReference type="InterPro" id="IPR011009">
    <property type="entry name" value="Kinase-like_dom_sf"/>
</dbReference>
<comment type="subcellular location">
    <subcellularLocation>
        <location evidence="1">Membrane</location>
        <topology evidence="1">Single-pass membrane protein</topology>
    </subcellularLocation>
</comment>
<keyword evidence="4" id="KW-0808">Transferase</keyword>
<evidence type="ECO:0000256" key="13">
    <source>
        <dbReference type="ARBA" id="ARBA00023319"/>
    </source>
</evidence>
<evidence type="ECO:0000256" key="4">
    <source>
        <dbReference type="ARBA" id="ARBA00022679"/>
    </source>
</evidence>
<dbReference type="SUPFAM" id="SSF56112">
    <property type="entry name" value="Protein kinase-like (PK-like)"/>
    <property type="match status" value="1"/>
</dbReference>
<keyword evidence="8" id="KW-1133">Transmembrane helix</keyword>
<dbReference type="InterPro" id="IPR003598">
    <property type="entry name" value="Ig_sub2"/>
</dbReference>
<dbReference type="InterPro" id="IPR000719">
    <property type="entry name" value="Prot_kinase_dom"/>
</dbReference>
<keyword evidence="9" id="KW-0472">Membrane</keyword>
<keyword evidence="10" id="KW-1015">Disulfide bond</keyword>
<evidence type="ECO:0000256" key="7">
    <source>
        <dbReference type="ARBA" id="ARBA00022777"/>
    </source>
</evidence>
<comment type="catalytic activity">
    <reaction evidence="14">
        <text>L-tyrosyl-[protein] + ATP = O-phospho-L-tyrosyl-[protein] + ADP + H(+)</text>
        <dbReference type="Rhea" id="RHEA:10596"/>
        <dbReference type="Rhea" id="RHEA-COMP:10136"/>
        <dbReference type="Rhea" id="RHEA-COMP:20101"/>
        <dbReference type="ChEBI" id="CHEBI:15378"/>
        <dbReference type="ChEBI" id="CHEBI:30616"/>
        <dbReference type="ChEBI" id="CHEBI:46858"/>
        <dbReference type="ChEBI" id="CHEBI:61978"/>
        <dbReference type="ChEBI" id="CHEBI:456216"/>
        <dbReference type="EC" id="2.7.10.1"/>
    </reaction>
</comment>
<accession>A0ABN8NP54</accession>
<dbReference type="CDD" id="cd00063">
    <property type="entry name" value="FN3"/>
    <property type="match status" value="1"/>
</dbReference>
<evidence type="ECO:0000256" key="12">
    <source>
        <dbReference type="ARBA" id="ARBA00023180"/>
    </source>
</evidence>
<evidence type="ECO:0000256" key="3">
    <source>
        <dbReference type="ARBA" id="ARBA00011902"/>
    </source>
</evidence>
<dbReference type="SMART" id="SM00408">
    <property type="entry name" value="IGc2"/>
    <property type="match status" value="1"/>
</dbReference>
<dbReference type="InterPro" id="IPR017441">
    <property type="entry name" value="Protein_kinase_ATP_BS"/>
</dbReference>
<dbReference type="Pfam" id="PF07714">
    <property type="entry name" value="PK_Tyr_Ser-Thr"/>
    <property type="match status" value="1"/>
</dbReference>
<dbReference type="Gene3D" id="3.30.200.20">
    <property type="entry name" value="Phosphorylase Kinase, domain 1"/>
    <property type="match status" value="1"/>
</dbReference>
<dbReference type="EMBL" id="CALNXK010000028">
    <property type="protein sequence ID" value="CAH3115491.1"/>
    <property type="molecule type" value="Genomic_DNA"/>
</dbReference>
<comment type="caution">
    <text evidence="19">The sequence shown here is derived from an EMBL/GenBank/DDBJ whole genome shotgun (WGS) entry which is preliminary data.</text>
</comment>
<keyword evidence="6" id="KW-0677">Repeat</keyword>
<dbReference type="Gene3D" id="2.60.40.10">
    <property type="entry name" value="Immunoglobulins"/>
    <property type="match status" value="2"/>
</dbReference>
<keyword evidence="7" id="KW-0418">Kinase</keyword>
<dbReference type="PROSITE" id="PS50835">
    <property type="entry name" value="IG_LIKE"/>
    <property type="match status" value="1"/>
</dbReference>
<evidence type="ECO:0000256" key="10">
    <source>
        <dbReference type="ARBA" id="ARBA00023157"/>
    </source>
</evidence>
<dbReference type="Pfam" id="PF07679">
    <property type="entry name" value="I-set"/>
    <property type="match status" value="1"/>
</dbReference>
<dbReference type="Gene3D" id="1.10.510.10">
    <property type="entry name" value="Transferase(Phosphotransferase) domain 1"/>
    <property type="match status" value="1"/>
</dbReference>
<feature type="region of interest" description="Disordered" evidence="16">
    <location>
        <begin position="616"/>
        <end position="638"/>
    </location>
</feature>
<gene>
    <name evidence="19" type="ORF">PLOB_00023708</name>
</gene>
<protein>
    <recommendedName>
        <fullName evidence="3">receptor protein-tyrosine kinase</fullName>
        <ecNumber evidence="3">2.7.10.1</ecNumber>
    </recommendedName>
</protein>
<sequence>MITVNGTTNTPTVTAGYESAIIWAGNLTNSLAAFVLHDIQPTDRTVDFGIHLEFGYRYNPLRDSVQVKVEQKRDGNKFTSKPDQPTKAFIGGNVSLVWGYYQPAHLTLKKVVFGEWISSPGFIYPKIMTINTTAESFSLSPGRYESRVSWAGNLSASQVAFVLHNIQPADDKVVFGIHLEFGYMHNPLLGYVQMKVAKKPVADLPRIINITKPHLLTLGANVTLSCVANGLSLLNVTWYKGGKVMSHHHGNCTSEAVLAFYNITREDWGEYVCVAKNSVGEDSKAVFIRILPSSPTILHTNTIARNKSWVLRWSAVYSEGHLVKTYTVWHQLWHIVKDNMTRKESWLRENITGFVYREELAADTRYLFAVTAWNKWGESELEIDKILNISTKFTDAFTHQMERTTNLLATTKPQWTGTSTMPILMSNTKNEEKNISIPLEALIAVSAFPVVVACAVWLVCYFRRNSAPWKNPRPQQGRKGFSSPSHLNLTSELALESEDRRYSVIMSGSSWFIYGSTPTLTTTTNMDERSSSQPGIAEESLFLKSVNPGPSNAAPTFACYDQPNSHDLKVNNRDHVISAMNNHAIFEVQEEITRDRKDNISQQVGTETSQQMFDSEGYLVPDDSDSVTRGRKKMKPRTGPWLKKTLKKQNKTFQFQNSTFYIPPERLRVSDGLEMGQHCASPRDPNQLFLTDLQTRTLHGARNYENYPLQDTENALIHGSTHHPMVLGASPYSHIYCNTSWEIPQDHLSLEEKIGGGEFGQVWRGKLYDMTSTGKWIVVAVKMLQANYSPSDQKDLLSELDLLKKLKPHPNVIRLLGCVTKDVVRCKGKGVFRPPLLILENAPYGDLLGYLRKRRGQNDDYDHFNRMEVPQKIAKQQLYQFATDIALGMEYIASHQLIHRDLAARNVLLGDKLQCKITDFGMARDLGLGDGIYARKTNGVMPLKWMAVESLTNRVSTTESDVWSYGVVLYEIFTLGGKPYDGMTAKEACFFVRSGHRMPRPSAISLELYELMLQCWNKEPSQRPKFSDIVIWMEKSLQRV</sequence>
<keyword evidence="20" id="KW-1185">Reference proteome</keyword>
<dbReference type="SMART" id="SM00220">
    <property type="entry name" value="S_TKc"/>
    <property type="match status" value="1"/>
</dbReference>
<dbReference type="PANTHER" id="PTHR24416:SF611">
    <property type="entry name" value="TYROSINE-PROTEIN KINASE TRANSMEMBRANE RECEPTOR ROR"/>
    <property type="match status" value="1"/>
</dbReference>
<dbReference type="CDD" id="cd00192">
    <property type="entry name" value="PTKc"/>
    <property type="match status" value="1"/>
</dbReference>
<dbReference type="InterPro" id="IPR003961">
    <property type="entry name" value="FN3_dom"/>
</dbReference>
<dbReference type="InterPro" id="IPR013783">
    <property type="entry name" value="Ig-like_fold"/>
</dbReference>
<evidence type="ECO:0000256" key="11">
    <source>
        <dbReference type="ARBA" id="ARBA00023170"/>
    </source>
</evidence>
<comment type="similarity">
    <text evidence="2">Belongs to the protein kinase superfamily. CAMK Ser/Thr protein kinase family.</text>
</comment>
<keyword evidence="11" id="KW-0675">Receptor</keyword>
<feature type="domain" description="Ig-like" evidence="18">
    <location>
        <begin position="205"/>
        <end position="287"/>
    </location>
</feature>
<dbReference type="CDD" id="cd00096">
    <property type="entry name" value="Ig"/>
    <property type="match status" value="1"/>
</dbReference>
<dbReference type="SMART" id="SM00409">
    <property type="entry name" value="IG"/>
    <property type="match status" value="1"/>
</dbReference>
<keyword evidence="13" id="KW-0393">Immunoglobulin domain</keyword>
<organism evidence="19 20">
    <name type="scientific">Porites lobata</name>
    <dbReference type="NCBI Taxonomy" id="104759"/>
    <lineage>
        <taxon>Eukaryota</taxon>
        <taxon>Metazoa</taxon>
        <taxon>Cnidaria</taxon>
        <taxon>Anthozoa</taxon>
        <taxon>Hexacorallia</taxon>
        <taxon>Scleractinia</taxon>
        <taxon>Fungiina</taxon>
        <taxon>Poritidae</taxon>
        <taxon>Porites</taxon>
    </lineage>
</organism>
<dbReference type="PIRSF" id="PIRSF000615">
    <property type="entry name" value="TyrPK_CSF1-R"/>
    <property type="match status" value="1"/>
</dbReference>
<evidence type="ECO:0000256" key="9">
    <source>
        <dbReference type="ARBA" id="ARBA00023136"/>
    </source>
</evidence>
<dbReference type="PROSITE" id="PS50011">
    <property type="entry name" value="PROTEIN_KINASE_DOM"/>
    <property type="match status" value="1"/>
</dbReference>